<feature type="domain" description="EAL" evidence="2">
    <location>
        <begin position="345"/>
        <end position="599"/>
    </location>
</feature>
<dbReference type="Pfam" id="PF00563">
    <property type="entry name" value="EAL"/>
    <property type="match status" value="1"/>
</dbReference>
<reference evidence="5" key="1">
    <citation type="journal article" date="2011" name="MBio">
        <title>Novel metabolic attributes of the genus Cyanothece, comprising a group of unicellular nitrogen-fixing Cyanobacteria.</title>
        <authorList>
            <person name="Bandyopadhyay A."/>
            <person name="Elvitigala T."/>
            <person name="Welsh E."/>
            <person name="Stockel J."/>
            <person name="Liberton M."/>
            <person name="Min H."/>
            <person name="Sherman L.A."/>
            <person name="Pakrasi H.B."/>
        </authorList>
    </citation>
    <scope>NUCLEOTIDE SEQUENCE [LARGE SCALE GENOMIC DNA]</scope>
    <source>
        <strain evidence="5">PCC 7424</strain>
    </source>
</reference>
<dbReference type="Pfam" id="PF00990">
    <property type="entry name" value="GGDEF"/>
    <property type="match status" value="1"/>
</dbReference>
<dbReference type="Gene3D" id="3.20.20.450">
    <property type="entry name" value="EAL domain"/>
    <property type="match status" value="1"/>
</dbReference>
<dbReference type="Pfam" id="PF00498">
    <property type="entry name" value="FHA"/>
    <property type="match status" value="1"/>
</dbReference>
<dbReference type="KEGG" id="cyc:PCC7424_3124"/>
<dbReference type="CDD" id="cd01948">
    <property type="entry name" value="EAL"/>
    <property type="match status" value="1"/>
</dbReference>
<dbReference type="InterPro" id="IPR000253">
    <property type="entry name" value="FHA_dom"/>
</dbReference>
<evidence type="ECO:0000313" key="4">
    <source>
        <dbReference type="EMBL" id="ACK71526.1"/>
    </source>
</evidence>
<dbReference type="InterPro" id="IPR029787">
    <property type="entry name" value="Nucleotide_cyclase"/>
</dbReference>
<evidence type="ECO:0000259" key="3">
    <source>
        <dbReference type="PROSITE" id="PS50887"/>
    </source>
</evidence>
<dbReference type="eggNOG" id="COG5001">
    <property type="taxonomic scope" value="Bacteria"/>
</dbReference>
<feature type="domain" description="FHA" evidence="1">
    <location>
        <begin position="32"/>
        <end position="92"/>
    </location>
</feature>
<organism evidence="4 5">
    <name type="scientific">Gloeothece citriformis (strain PCC 7424)</name>
    <name type="common">Cyanothece sp. (strain PCC 7424)</name>
    <dbReference type="NCBI Taxonomy" id="65393"/>
    <lineage>
        <taxon>Bacteria</taxon>
        <taxon>Bacillati</taxon>
        <taxon>Cyanobacteriota</taxon>
        <taxon>Cyanophyceae</taxon>
        <taxon>Oscillatoriophycideae</taxon>
        <taxon>Chroococcales</taxon>
        <taxon>Aphanothecaceae</taxon>
        <taxon>Gloeothece</taxon>
        <taxon>Gloeothece citriformis</taxon>
    </lineage>
</organism>
<dbReference type="OrthoDB" id="415644at2"/>
<dbReference type="HOGENOM" id="CLU_000445_70_20_3"/>
<dbReference type="InterPro" id="IPR001633">
    <property type="entry name" value="EAL_dom"/>
</dbReference>
<dbReference type="InterPro" id="IPR008984">
    <property type="entry name" value="SMAD_FHA_dom_sf"/>
</dbReference>
<dbReference type="Gene3D" id="2.60.200.20">
    <property type="match status" value="1"/>
</dbReference>
<proteinExistence type="predicted"/>
<dbReference type="SUPFAM" id="SSF49879">
    <property type="entry name" value="SMAD/FHA domain"/>
    <property type="match status" value="1"/>
</dbReference>
<dbReference type="CDD" id="cd01949">
    <property type="entry name" value="GGDEF"/>
    <property type="match status" value="1"/>
</dbReference>
<dbReference type="InterPro" id="IPR000160">
    <property type="entry name" value="GGDEF_dom"/>
</dbReference>
<dbReference type="NCBIfam" id="TIGR00254">
    <property type="entry name" value="GGDEF"/>
    <property type="match status" value="1"/>
</dbReference>
<dbReference type="SMART" id="SM00267">
    <property type="entry name" value="GGDEF"/>
    <property type="match status" value="1"/>
</dbReference>
<evidence type="ECO:0000259" key="2">
    <source>
        <dbReference type="PROSITE" id="PS50883"/>
    </source>
</evidence>
<dbReference type="SMART" id="SM00052">
    <property type="entry name" value="EAL"/>
    <property type="match status" value="1"/>
</dbReference>
<dbReference type="AlphaFoldDB" id="B7KBH0"/>
<dbReference type="STRING" id="65393.PCC7424_3124"/>
<dbReference type="PROSITE" id="PS50006">
    <property type="entry name" value="FHA_DOMAIN"/>
    <property type="match status" value="1"/>
</dbReference>
<protein>
    <submittedName>
        <fullName evidence="4">Diguanylate cyclase/phosphodiesterase</fullName>
    </submittedName>
</protein>
<dbReference type="SMART" id="SM00240">
    <property type="entry name" value="FHA"/>
    <property type="match status" value="1"/>
</dbReference>
<dbReference type="PROSITE" id="PS50883">
    <property type="entry name" value="EAL"/>
    <property type="match status" value="1"/>
</dbReference>
<keyword evidence="5" id="KW-1185">Reference proteome</keyword>
<dbReference type="SUPFAM" id="SSF141868">
    <property type="entry name" value="EAL domain-like"/>
    <property type="match status" value="1"/>
</dbReference>
<sequence length="609" mass="69815">MNFVKNNFSIKHILIIEESKVRKRIILEESQYSLGRKGSNTITLNSPQVSRKHATLLRKTKSQPNQYSYWILDGDLEGNKSNNGIYVNGEKCLVHELQDGDLINFGCEVNASYHILSSSERNYNTLTTFDASEDDSQDTQAKSTYSPAEKSNILLISEPYVTLNIDDTLPEQLYLDSLTQLPNKTLFREYLSIALGNARQNEKPMAILYFDIEQLRKINQKLGESIGDEVLQEFGKQLKSCLRSGDIIARWEEDEFIILLPQINIRENVPKICQRILDHVKKPLQLEQQILKIRSNFGFAIYPQDGNEEQSLLQKAQISLKKYKQQFSSKRFSQKTAHSSEYSKVAKLELLVQQALDKTEFSVYYQPQINIKNKKIVGLEALLRWNNAQFGEISPSQFIPWVEKVDLVIPLTQWLIKTIGQQHQIWRNLGFRDLPISINLSSAQLQQPVLLDLLTQSLSAIDLEPNLVIVEIREDTLLENPDNSFRVLYELKQLGIKGCIDDFGSGYTSVRHLQQFPFEQVKISQSLLATLKKFPQEFSMIAAVIALGQTFNLKVIAQGVETQKQLEILRQLGCDVMQGYLFTEPLNGKEITQFLSLHYLVDDVSENFR</sequence>
<dbReference type="SUPFAM" id="SSF55073">
    <property type="entry name" value="Nucleotide cyclase"/>
    <property type="match status" value="1"/>
</dbReference>
<name>B7KBH0_GLOC7</name>
<dbReference type="RefSeq" id="WP_015955123.1">
    <property type="nucleotide sequence ID" value="NC_011729.1"/>
</dbReference>
<dbReference type="EMBL" id="CP001291">
    <property type="protein sequence ID" value="ACK71526.1"/>
    <property type="molecule type" value="Genomic_DNA"/>
</dbReference>
<dbReference type="PANTHER" id="PTHR33121:SF71">
    <property type="entry name" value="OXYGEN SENSOR PROTEIN DOSP"/>
    <property type="match status" value="1"/>
</dbReference>
<feature type="domain" description="GGDEF" evidence="3">
    <location>
        <begin position="203"/>
        <end position="337"/>
    </location>
</feature>
<evidence type="ECO:0000259" key="1">
    <source>
        <dbReference type="PROSITE" id="PS50006"/>
    </source>
</evidence>
<dbReference type="PANTHER" id="PTHR33121">
    <property type="entry name" value="CYCLIC DI-GMP PHOSPHODIESTERASE PDEF"/>
    <property type="match status" value="1"/>
</dbReference>
<dbReference type="Proteomes" id="UP000002384">
    <property type="component" value="Chromosome"/>
</dbReference>
<evidence type="ECO:0000313" key="5">
    <source>
        <dbReference type="Proteomes" id="UP000002384"/>
    </source>
</evidence>
<dbReference type="Gene3D" id="3.30.70.270">
    <property type="match status" value="1"/>
</dbReference>
<dbReference type="InterPro" id="IPR043128">
    <property type="entry name" value="Rev_trsase/Diguanyl_cyclase"/>
</dbReference>
<gene>
    <name evidence="4" type="ordered locus">PCC7424_3124</name>
</gene>
<accession>B7KBH0</accession>
<dbReference type="InterPro" id="IPR035919">
    <property type="entry name" value="EAL_sf"/>
</dbReference>
<dbReference type="PROSITE" id="PS50887">
    <property type="entry name" value="GGDEF"/>
    <property type="match status" value="1"/>
</dbReference>
<dbReference type="GO" id="GO:0071111">
    <property type="term" value="F:cyclic-guanylate-specific phosphodiesterase activity"/>
    <property type="evidence" value="ECO:0007669"/>
    <property type="project" value="InterPro"/>
</dbReference>
<dbReference type="InterPro" id="IPR050706">
    <property type="entry name" value="Cyclic-di-GMP_PDE-like"/>
</dbReference>